<accession>A9L6E8</accession>
<feature type="transmembrane region" description="Helical" evidence="1">
    <location>
        <begin position="7"/>
        <end position="29"/>
    </location>
</feature>
<keyword evidence="1" id="KW-0812">Transmembrane</keyword>
<gene>
    <name evidence="2" type="ordered locus">Sbal195_4574</name>
</gene>
<geneLocation type="plasmid" evidence="2 3">
    <name>pS19501</name>
</geneLocation>
<evidence type="ECO:0000313" key="3">
    <source>
        <dbReference type="Proteomes" id="UP000000770"/>
    </source>
</evidence>
<protein>
    <submittedName>
        <fullName evidence="2">Uncharacterized protein</fullName>
    </submittedName>
</protein>
<evidence type="ECO:0000313" key="2">
    <source>
        <dbReference type="EMBL" id="ABX51730.1"/>
    </source>
</evidence>
<dbReference type="Proteomes" id="UP000000770">
    <property type="component" value="Plasmid pS19501"/>
</dbReference>
<proteinExistence type="predicted"/>
<keyword evidence="2" id="KW-0614">Plasmid</keyword>
<dbReference type="EMBL" id="CP000892">
    <property type="protein sequence ID" value="ABX51730.1"/>
    <property type="molecule type" value="Genomic_DNA"/>
</dbReference>
<organism evidence="2 3">
    <name type="scientific">Shewanella baltica (strain OS195)</name>
    <dbReference type="NCBI Taxonomy" id="399599"/>
    <lineage>
        <taxon>Bacteria</taxon>
        <taxon>Pseudomonadati</taxon>
        <taxon>Pseudomonadota</taxon>
        <taxon>Gammaproteobacteria</taxon>
        <taxon>Alteromonadales</taxon>
        <taxon>Shewanellaceae</taxon>
        <taxon>Shewanella</taxon>
    </lineage>
</organism>
<reference evidence="2 3" key="1">
    <citation type="submission" date="2007-11" db="EMBL/GenBank/DDBJ databases">
        <title>Complete sequence of plasmid1 pS19501 of Shewanella baltica OS195.</title>
        <authorList>
            <consortium name="US DOE Joint Genome Institute"/>
            <person name="Copeland A."/>
            <person name="Lucas S."/>
            <person name="Lapidus A."/>
            <person name="Barry K."/>
            <person name="Glavina del Rio T."/>
            <person name="Dalin E."/>
            <person name="Tice H."/>
            <person name="Pitluck S."/>
            <person name="Chain P."/>
            <person name="Malfatti S."/>
            <person name="Shin M."/>
            <person name="Vergez L."/>
            <person name="Schmutz J."/>
            <person name="Larimer F."/>
            <person name="Land M."/>
            <person name="Hauser L."/>
            <person name="Kyrpides N."/>
            <person name="Kim E."/>
            <person name="Brettar I."/>
            <person name="Rodrigues J."/>
            <person name="Konstantinidis K."/>
            <person name="Klappenbach J."/>
            <person name="Hofle M."/>
            <person name="Tiedje J."/>
            <person name="Richardson P."/>
        </authorList>
    </citation>
    <scope>NUCLEOTIDE SEQUENCE [LARGE SCALE GENOMIC DNA]</scope>
    <source>
        <strain evidence="3">OS195</strain>
        <plasmid evidence="3">Plasmid pS19501</plasmid>
    </source>
</reference>
<dbReference type="KEGG" id="sbn:Sbal195_4574"/>
<keyword evidence="1" id="KW-1133">Transmembrane helix</keyword>
<name>A9L6E8_SHEB9</name>
<keyword evidence="1" id="KW-0472">Membrane</keyword>
<dbReference type="HOGENOM" id="CLU_2036450_0_0_6"/>
<dbReference type="RefSeq" id="WP_012197932.1">
    <property type="nucleotide sequence ID" value="NC_009998.1"/>
</dbReference>
<evidence type="ECO:0000256" key="1">
    <source>
        <dbReference type="SAM" id="Phobius"/>
    </source>
</evidence>
<sequence>MEILKPIIIGAAPLVLASFIVVKLGYVSVEFGSDPFNRSHSEISLQKKLDKIEKQRDNLKLLDKVFSFPSEKDTHIWQNAIASCEGKQTDPCEKLRASLEGYASAVTGLAKQIDEANGFTK</sequence>
<dbReference type="AlphaFoldDB" id="A9L6E8"/>